<dbReference type="InterPro" id="IPR015197">
    <property type="entry name" value="PngaseF_C"/>
</dbReference>
<dbReference type="Proteomes" id="UP000236893">
    <property type="component" value="Unassembled WGS sequence"/>
</dbReference>
<keyword evidence="4" id="KW-1185">Reference proteome</keyword>
<dbReference type="EMBL" id="PQVF01000004">
    <property type="protein sequence ID" value="POY37338.1"/>
    <property type="molecule type" value="Genomic_DNA"/>
</dbReference>
<gene>
    <name evidence="3" type="ORF">C3K47_06115</name>
</gene>
<dbReference type="PANTHER" id="PTHR39319">
    <property type="entry name" value="SI:DKEY-256H2.1"/>
    <property type="match status" value="1"/>
</dbReference>
<keyword evidence="3" id="KW-0378">Hydrolase</keyword>
<name>A0A2S5A432_9SPHI</name>
<keyword evidence="1" id="KW-1015">Disulfide bond</keyword>
<dbReference type="OrthoDB" id="6281169at2"/>
<dbReference type="PANTHER" id="PTHR39319:SF1">
    <property type="entry name" value="SI:DKEY-256H2.1"/>
    <property type="match status" value="1"/>
</dbReference>
<organism evidence="3 4">
    <name type="scientific">Solitalea longa</name>
    <dbReference type="NCBI Taxonomy" id="2079460"/>
    <lineage>
        <taxon>Bacteria</taxon>
        <taxon>Pseudomonadati</taxon>
        <taxon>Bacteroidota</taxon>
        <taxon>Sphingobacteriia</taxon>
        <taxon>Sphingobacteriales</taxon>
        <taxon>Sphingobacteriaceae</taxon>
        <taxon>Solitalea</taxon>
    </lineage>
</organism>
<evidence type="ECO:0000313" key="4">
    <source>
        <dbReference type="Proteomes" id="UP000236893"/>
    </source>
</evidence>
<evidence type="ECO:0000256" key="1">
    <source>
        <dbReference type="ARBA" id="ARBA00023157"/>
    </source>
</evidence>
<comment type="caution">
    <text evidence="3">The sequence shown here is derived from an EMBL/GenBank/DDBJ whole genome shotgun (WGS) entry which is preliminary data.</text>
</comment>
<evidence type="ECO:0000259" key="2">
    <source>
        <dbReference type="Pfam" id="PF09113"/>
    </source>
</evidence>
<evidence type="ECO:0000313" key="3">
    <source>
        <dbReference type="EMBL" id="POY37338.1"/>
    </source>
</evidence>
<keyword evidence="3" id="KW-0326">Glycosidase</keyword>
<dbReference type="AlphaFoldDB" id="A0A2S5A432"/>
<sequence length="640" mass="72534">MNRIFLLILTFILIISNLKASPSDTLHVITHNKTTVVTDPAKGVNTYKNWGAFLAPNVPIRKITMKVQFACPDSMRCAEWDYMDRISILRKGGQKGETLNYEIGRMLTPYGWSFSKNWKFDWEVDVTDFSLLLRDSVEIAYGHSGYESNKERGWAVTVDFEIIKGKPAMEPISIQKVYDGHFVYGDKNSPIDEALKPFPFTASPDAKLARLRILQTGHGMNDTDNCGEFCSKKRLVWCDGRLIDERSIWKKCGDNPLYPQAGTWVFDRANWCPGTLLQPDLLDIKVEPGTSHTVKVDMERYEIAKPTADEVISAYLIQYKKVSAVNDVALEDIIVPSSKSIYGRQNPAAANPQILVKNFGATEINSLTVNYGTLGFEKKQYLWKGNLASGATATISLPGRIESKPEGNRFWSEVVKPNGQKDAFQKDNKLTVAFKPAPKLSDSLIFYFMTNNQPEQNAYILYNSEGKVMKERKLGTLKANTIYRDTLKLAKGAYTLALIDTAGDGLEFWYKPQDGSGRTRLMNTKGELLKLFESDCGSGWTYNFSVEDQPDSVKNNQLLVGVYPSKTKDKTTLDYFSNKEEDVLVQLVKDNDVPLEEHRYQQLKEGFFTYDLGRYEKGTYYLKVLVNGQEKARKRVRVLK</sequence>
<feature type="domain" description="Peptide-N-glycosidase F C-terminal" evidence="2">
    <location>
        <begin position="196"/>
        <end position="308"/>
    </location>
</feature>
<dbReference type="InterPro" id="IPR014784">
    <property type="entry name" value="Cu2_ascorb_mOase-like_C"/>
</dbReference>
<dbReference type="InterPro" id="IPR053251">
    <property type="entry name" value="N-glycanase"/>
</dbReference>
<reference evidence="3 4" key="1">
    <citation type="submission" date="2018-01" db="EMBL/GenBank/DDBJ databases">
        <authorList>
            <person name="Gaut B.S."/>
            <person name="Morton B.R."/>
            <person name="Clegg M.T."/>
            <person name="Duvall M.R."/>
        </authorList>
    </citation>
    <scope>NUCLEOTIDE SEQUENCE [LARGE SCALE GENOMIC DNA]</scope>
    <source>
        <strain evidence="3 4">HR-AV</strain>
    </source>
</reference>
<protein>
    <submittedName>
        <fullName evidence="3">Peptide-N-glycosidase</fullName>
    </submittedName>
</protein>
<dbReference type="GO" id="GO:0016798">
    <property type="term" value="F:hydrolase activity, acting on glycosyl bonds"/>
    <property type="evidence" value="ECO:0007669"/>
    <property type="project" value="UniProtKB-KW"/>
</dbReference>
<dbReference type="InterPro" id="IPR008977">
    <property type="entry name" value="PHM/PNGase_F_dom_sf"/>
</dbReference>
<dbReference type="SUPFAM" id="SSF49742">
    <property type="entry name" value="PHM/PNGase F"/>
    <property type="match status" value="2"/>
</dbReference>
<dbReference type="RefSeq" id="WP_103788246.1">
    <property type="nucleotide sequence ID" value="NZ_PQVF01000004.1"/>
</dbReference>
<dbReference type="Pfam" id="PF09113">
    <property type="entry name" value="N-glycanase_C"/>
    <property type="match status" value="1"/>
</dbReference>
<accession>A0A2S5A432</accession>
<proteinExistence type="predicted"/>
<dbReference type="Gene3D" id="2.60.120.230">
    <property type="match status" value="2"/>
</dbReference>
<dbReference type="GO" id="GO:0016715">
    <property type="term" value="F:oxidoreductase activity, acting on paired donors, with incorporation or reduction of molecular oxygen, reduced ascorbate as one donor, and incorporation of one atom of oxygen"/>
    <property type="evidence" value="ECO:0007669"/>
    <property type="project" value="InterPro"/>
</dbReference>